<keyword evidence="1" id="KW-0479">Metal-binding</keyword>
<dbReference type="InterPro" id="IPR029063">
    <property type="entry name" value="SAM-dependent_MTases_sf"/>
</dbReference>
<dbReference type="AlphaFoldDB" id="A0A4Q7ZHL0"/>
<protein>
    <submittedName>
        <fullName evidence="5">23S rRNA (Guanine745-N1)-methyltransferase</fullName>
    </submittedName>
</protein>
<dbReference type="OrthoDB" id="108476at2"/>
<organism evidence="5 6">
    <name type="scientific">Krasilnikovia cinnamomea</name>
    <dbReference type="NCBI Taxonomy" id="349313"/>
    <lineage>
        <taxon>Bacteria</taxon>
        <taxon>Bacillati</taxon>
        <taxon>Actinomycetota</taxon>
        <taxon>Actinomycetes</taxon>
        <taxon>Micromonosporales</taxon>
        <taxon>Micromonosporaceae</taxon>
        <taxon>Krasilnikovia</taxon>
    </lineage>
</organism>
<feature type="binding site" evidence="1">
    <location>
        <position position="32"/>
    </location>
    <ligand>
        <name>Zn(2+)</name>
        <dbReference type="ChEBI" id="CHEBI:29105"/>
    </ligand>
</feature>
<feature type="binding site" evidence="1">
    <location>
        <position position="11"/>
    </location>
    <ligand>
        <name>Zn(2+)</name>
        <dbReference type="ChEBI" id="CHEBI:29105"/>
    </ligand>
</feature>
<feature type="domain" description="Methyltransferase" evidence="3">
    <location>
        <begin position="123"/>
        <end position="207"/>
    </location>
</feature>
<name>A0A4Q7ZHL0_9ACTN</name>
<dbReference type="Proteomes" id="UP000292564">
    <property type="component" value="Unassembled WGS sequence"/>
</dbReference>
<keyword evidence="5" id="KW-0808">Transferase</keyword>
<accession>A0A4Q7ZHL0</accession>
<dbReference type="CDD" id="cd02440">
    <property type="entry name" value="AdoMet_MTases"/>
    <property type="match status" value="1"/>
</dbReference>
<proteinExistence type="predicted"/>
<feature type="binding site" evidence="2">
    <location>
        <begin position="130"/>
        <end position="131"/>
    </location>
    <ligand>
        <name>S-adenosyl-L-methionine</name>
        <dbReference type="ChEBI" id="CHEBI:59789"/>
    </ligand>
</feature>
<keyword evidence="1" id="KW-0862">Zinc</keyword>
<dbReference type="InterPro" id="IPR041698">
    <property type="entry name" value="Methyltransf_25"/>
</dbReference>
<dbReference type="GO" id="GO:0032259">
    <property type="term" value="P:methylation"/>
    <property type="evidence" value="ECO:0007669"/>
    <property type="project" value="UniProtKB-KW"/>
</dbReference>
<dbReference type="EMBL" id="SHKY01000001">
    <property type="protein sequence ID" value="RZU50287.1"/>
    <property type="molecule type" value="Genomic_DNA"/>
</dbReference>
<evidence type="ECO:0000313" key="5">
    <source>
        <dbReference type="EMBL" id="RZU50287.1"/>
    </source>
</evidence>
<evidence type="ECO:0000259" key="4">
    <source>
        <dbReference type="Pfam" id="PF21302"/>
    </source>
</evidence>
<comment type="caution">
    <text evidence="5">The sequence shown here is derived from an EMBL/GenBank/DDBJ whole genome shotgun (WGS) entry which is preliminary data.</text>
</comment>
<dbReference type="GO" id="GO:0008168">
    <property type="term" value="F:methyltransferase activity"/>
    <property type="evidence" value="ECO:0007669"/>
    <property type="project" value="UniProtKB-KW"/>
</dbReference>
<dbReference type="GO" id="GO:0046872">
    <property type="term" value="F:metal ion binding"/>
    <property type="evidence" value="ECO:0007669"/>
    <property type="project" value="UniProtKB-KW"/>
</dbReference>
<evidence type="ECO:0000313" key="6">
    <source>
        <dbReference type="Proteomes" id="UP000292564"/>
    </source>
</evidence>
<dbReference type="Gene3D" id="3.40.50.150">
    <property type="entry name" value="Vaccinia Virus protein VP39"/>
    <property type="match status" value="1"/>
</dbReference>
<sequence length="301" mass="31073">MIDAALPFLRCPVCAGALRRAVPAALRCPRGHSFDIARQGYASLTAGRSPHSGDSAEMVADRERFLAAGHYDFIADALADAAQTTVAQTTAAQTTAAASDAVQTAGAGTAGAEGPAGGGTGLVIDAGTGTGRYLSAVLERLPAATGLGLDVSKPALRRAARAHPRAAAVHADLWRPLPLADGAADLVLDVFAPRNGPEFRRVLRPGGALLVVTPAADHLAELVEGYGLVQVDPDKAERVANSLSADFVEKHRRVLRKTLRLNGDEARTLIGMTPSARHVAAAELPTGDVTVTAAVELTVYC</sequence>
<evidence type="ECO:0000259" key="3">
    <source>
        <dbReference type="Pfam" id="PF13649"/>
    </source>
</evidence>
<feature type="binding site" evidence="2">
    <location>
        <position position="218"/>
    </location>
    <ligand>
        <name>S-adenosyl-L-methionine</name>
        <dbReference type="ChEBI" id="CHEBI:59789"/>
    </ligand>
</feature>
<feature type="binding site" evidence="1">
    <location>
        <position position="14"/>
    </location>
    <ligand>
        <name>Zn(2+)</name>
        <dbReference type="ChEBI" id="CHEBI:29105"/>
    </ligand>
</feature>
<keyword evidence="5" id="KW-0489">Methyltransferase</keyword>
<feature type="binding site" evidence="2">
    <location>
        <position position="71"/>
    </location>
    <ligand>
        <name>S-adenosyl-L-methionine</name>
        <dbReference type="ChEBI" id="CHEBI:59789"/>
    </ligand>
</feature>
<dbReference type="PANTHER" id="PTHR43460">
    <property type="entry name" value="METHYLTRANSFERASE"/>
    <property type="match status" value="1"/>
</dbReference>
<evidence type="ECO:0000256" key="1">
    <source>
        <dbReference type="PIRSR" id="PIRSR018249-1"/>
    </source>
</evidence>
<keyword evidence="2" id="KW-0949">S-adenosyl-L-methionine</keyword>
<dbReference type="PIRSF" id="PIRSF018249">
    <property type="entry name" value="MyrA_prd"/>
    <property type="match status" value="1"/>
</dbReference>
<dbReference type="SUPFAM" id="SSF53335">
    <property type="entry name" value="S-adenosyl-L-methionine-dependent methyltransferases"/>
    <property type="match status" value="1"/>
</dbReference>
<gene>
    <name evidence="5" type="ORF">EV385_2054</name>
</gene>
<dbReference type="PANTHER" id="PTHR43460:SF1">
    <property type="entry name" value="METHYLTRANSFERASE TYPE 11 DOMAIN-CONTAINING PROTEIN"/>
    <property type="match status" value="1"/>
</dbReference>
<dbReference type="InterPro" id="IPR048647">
    <property type="entry name" value="RlmA_N"/>
</dbReference>
<dbReference type="Pfam" id="PF21302">
    <property type="entry name" value="Zn_ribbon_RlmA"/>
    <property type="match status" value="1"/>
</dbReference>
<feature type="domain" description="23S rRNA (guanine(745)-N(1))-methyltransferase N-terminal" evidence="4">
    <location>
        <begin position="10"/>
        <end position="44"/>
    </location>
</feature>
<dbReference type="Pfam" id="PF13649">
    <property type="entry name" value="Methyltransf_25"/>
    <property type="match status" value="1"/>
</dbReference>
<feature type="binding site" evidence="1">
    <location>
        <position position="28"/>
    </location>
    <ligand>
        <name>Zn(2+)</name>
        <dbReference type="ChEBI" id="CHEBI:29105"/>
    </ligand>
</feature>
<evidence type="ECO:0000256" key="2">
    <source>
        <dbReference type="PIRSR" id="PIRSR018249-2"/>
    </source>
</evidence>
<dbReference type="InterPro" id="IPR052939">
    <property type="entry name" value="23S_rRNA_MeTrnsfrase_RlmA"/>
</dbReference>
<dbReference type="RefSeq" id="WP_130509242.1">
    <property type="nucleotide sequence ID" value="NZ_SHKY01000001.1"/>
</dbReference>
<dbReference type="InterPro" id="IPR016718">
    <property type="entry name" value="rRNA_m1G-MeTrfase_A_prd"/>
</dbReference>
<keyword evidence="6" id="KW-1185">Reference proteome</keyword>
<reference evidence="5 6" key="1">
    <citation type="submission" date="2019-02" db="EMBL/GenBank/DDBJ databases">
        <title>Sequencing the genomes of 1000 actinobacteria strains.</title>
        <authorList>
            <person name="Klenk H.-P."/>
        </authorList>
    </citation>
    <scope>NUCLEOTIDE SEQUENCE [LARGE SCALE GENOMIC DNA]</scope>
    <source>
        <strain evidence="5 6">DSM 45162</strain>
    </source>
</reference>